<evidence type="ECO:0000313" key="3">
    <source>
        <dbReference type="Proteomes" id="UP000480548"/>
    </source>
</evidence>
<evidence type="ECO:0000259" key="1">
    <source>
        <dbReference type="PROSITE" id="PS50181"/>
    </source>
</evidence>
<comment type="caution">
    <text evidence="2">The sequence shown here is derived from an EMBL/GenBank/DDBJ whole genome shotgun (WGS) entry which is preliminary data.</text>
</comment>
<reference evidence="2 3" key="1">
    <citation type="submission" date="2019-06" db="EMBL/GenBank/DDBJ databases">
        <authorList>
            <person name="Palmer J.M."/>
        </authorList>
    </citation>
    <scope>NUCLEOTIDE SEQUENCE [LARGE SCALE GENOMIC DNA]</scope>
    <source>
        <strain evidence="2 3">TWF703</strain>
    </source>
</reference>
<dbReference type="Proteomes" id="UP000480548">
    <property type="component" value="Unassembled WGS sequence"/>
</dbReference>
<dbReference type="EMBL" id="WIQZ01000017">
    <property type="protein sequence ID" value="KAF3140271.1"/>
    <property type="molecule type" value="Genomic_DNA"/>
</dbReference>
<dbReference type="InterPro" id="IPR001810">
    <property type="entry name" value="F-box_dom"/>
</dbReference>
<proteinExistence type="predicted"/>
<organism evidence="2 3">
    <name type="scientific">Orbilia oligospora</name>
    <name type="common">Nematode-trapping fungus</name>
    <name type="synonym">Arthrobotrys oligospora</name>
    <dbReference type="NCBI Taxonomy" id="2813651"/>
    <lineage>
        <taxon>Eukaryota</taxon>
        <taxon>Fungi</taxon>
        <taxon>Dikarya</taxon>
        <taxon>Ascomycota</taxon>
        <taxon>Pezizomycotina</taxon>
        <taxon>Orbiliomycetes</taxon>
        <taxon>Orbiliales</taxon>
        <taxon>Orbiliaceae</taxon>
        <taxon>Orbilia</taxon>
    </lineage>
</organism>
<dbReference type="AlphaFoldDB" id="A0A7C8JUG5"/>
<dbReference type="CDD" id="cd22143">
    <property type="entry name" value="F-box_ScMDM30-like"/>
    <property type="match status" value="1"/>
</dbReference>
<evidence type="ECO:0000313" key="2">
    <source>
        <dbReference type="EMBL" id="KAF3140271.1"/>
    </source>
</evidence>
<sequence length="519" mass="59548">MPLSTLPNEILSQILSHASPSGTRYNCLLVNRRFYSLMLPIIYRSLQIPFINHNRLVTFIRTVRRNSFLGPYTKSLCLGEDPFDNKRSVERIIGSNDINKFFPFLYKIELFAMTFERGMLYRFWAYCARAACLGEVVVHYPDLVPLVQPIKALKKLTWSFTGCWGSPVLLLPEGWDETKWIAKKWLKSLESCTPELETLVVGCVGREGTWGISDRIGLEVEAADRKDEIALPKLEKLREFEWREGEGIAPVAVWWDIAAGVMEEHKDQLERVRWELAICGGEPYSAEPQGVLFWSGVREMKNLKRLEVALYPGTPVPSQSIERSAASAWSPERHTAESYTFMSKAWEWDPRGLEEFTIRFSIISASTVLERKVLGELEKAKGLKKLEMTFGIPVFSSPSDEEKMEFHYWYYQVDVMTEIIKNLPTTLETLIINFDGKHDVCDKYRQYEFGPMEDTVEKWDEDGSIRAQIKDIVNQRRSILKKVLYDRMPNLSTAYIGGYDLVDGTGEVEEGMAGISLGH</sequence>
<dbReference type="SUPFAM" id="SSF81383">
    <property type="entry name" value="F-box domain"/>
    <property type="match status" value="1"/>
</dbReference>
<dbReference type="PROSITE" id="PS50181">
    <property type="entry name" value="FBOX"/>
    <property type="match status" value="1"/>
</dbReference>
<protein>
    <recommendedName>
        <fullName evidence="1">F-box domain-containing protein</fullName>
    </recommendedName>
</protein>
<gene>
    <name evidence="2" type="ORF">TWF703_003144</name>
</gene>
<accession>A0A7C8JUG5</accession>
<feature type="domain" description="F-box" evidence="1">
    <location>
        <begin position="1"/>
        <end position="46"/>
    </location>
</feature>
<name>A0A7C8JUG5_ORBOL</name>
<dbReference type="InterPro" id="IPR036047">
    <property type="entry name" value="F-box-like_dom_sf"/>
</dbReference>
<dbReference type="Pfam" id="PF12937">
    <property type="entry name" value="F-box-like"/>
    <property type="match status" value="1"/>
</dbReference>